<feature type="transmembrane region" description="Helical" evidence="1">
    <location>
        <begin position="260"/>
        <end position="284"/>
    </location>
</feature>
<dbReference type="AlphaFoldDB" id="A0A9D2SIC7"/>
<feature type="transmembrane region" description="Helical" evidence="1">
    <location>
        <begin position="305"/>
        <end position="323"/>
    </location>
</feature>
<keyword evidence="1" id="KW-0812">Transmembrane</keyword>
<evidence type="ECO:0000256" key="1">
    <source>
        <dbReference type="SAM" id="Phobius"/>
    </source>
</evidence>
<organism evidence="2 3">
    <name type="scientific">Candidatus Enterocloster excrementipullorum</name>
    <dbReference type="NCBI Taxonomy" id="2838559"/>
    <lineage>
        <taxon>Bacteria</taxon>
        <taxon>Bacillati</taxon>
        <taxon>Bacillota</taxon>
        <taxon>Clostridia</taxon>
        <taxon>Lachnospirales</taxon>
        <taxon>Lachnospiraceae</taxon>
        <taxon>Enterocloster</taxon>
    </lineage>
</organism>
<feature type="transmembrane region" description="Helical" evidence="1">
    <location>
        <begin position="219"/>
        <end position="240"/>
    </location>
</feature>
<reference evidence="2" key="2">
    <citation type="submission" date="2021-04" db="EMBL/GenBank/DDBJ databases">
        <authorList>
            <person name="Gilroy R."/>
        </authorList>
    </citation>
    <scope>NUCLEOTIDE SEQUENCE</scope>
    <source>
        <strain evidence="2">CHK180-15479</strain>
    </source>
</reference>
<sequence length="327" mass="34690">MKKSIGGILSVFCLLMLLFHPSLAYAGASQGLLLWAQVVLPTLLPFMICSGAIAALGGIPILTGPFRPLLSGVLKLSPQGSFVFMSGLLCGYPMGAKTASDFLNQERISLAEARYLLAVSNHPSPMFVVGYVAPRLLFPAAGAPLYPLWICLAALYLPIVPLSILARHVYLPGQSGQDPFAKQANRQTGSLAAGSLPAALPAFSFDDHLMSCLETMVKIGGYIMLFSILALYLLVLPFPAFLPSWLRPALLGFVEMTTGISLLCTSLGPAGALFIVASAAFGGLSGIFQTKSVLKNAGLSIRHYVLWKLLHSALSCILFYAAAKSLV</sequence>
<evidence type="ECO:0000313" key="2">
    <source>
        <dbReference type="EMBL" id="HJC06487.1"/>
    </source>
</evidence>
<keyword evidence="1" id="KW-0472">Membrane</keyword>
<gene>
    <name evidence="2" type="ORF">H9704_10100</name>
</gene>
<dbReference type="EMBL" id="DWWT01000049">
    <property type="protein sequence ID" value="HJC06487.1"/>
    <property type="molecule type" value="Genomic_DNA"/>
</dbReference>
<name>A0A9D2SIC7_9FIRM</name>
<feature type="transmembrane region" description="Helical" evidence="1">
    <location>
        <begin position="76"/>
        <end position="94"/>
    </location>
</feature>
<evidence type="ECO:0000313" key="3">
    <source>
        <dbReference type="Proteomes" id="UP000823910"/>
    </source>
</evidence>
<feature type="transmembrane region" description="Helical" evidence="1">
    <location>
        <begin position="42"/>
        <end position="64"/>
    </location>
</feature>
<proteinExistence type="predicted"/>
<comment type="caution">
    <text evidence="2">The sequence shown here is derived from an EMBL/GenBank/DDBJ whole genome shotgun (WGS) entry which is preliminary data.</text>
</comment>
<accession>A0A9D2SIC7</accession>
<feature type="transmembrane region" description="Helical" evidence="1">
    <location>
        <begin position="146"/>
        <end position="166"/>
    </location>
</feature>
<reference evidence="2" key="1">
    <citation type="journal article" date="2021" name="PeerJ">
        <title>Extensive microbial diversity within the chicken gut microbiome revealed by metagenomics and culture.</title>
        <authorList>
            <person name="Gilroy R."/>
            <person name="Ravi A."/>
            <person name="Getino M."/>
            <person name="Pursley I."/>
            <person name="Horton D.L."/>
            <person name="Alikhan N.F."/>
            <person name="Baker D."/>
            <person name="Gharbi K."/>
            <person name="Hall N."/>
            <person name="Watson M."/>
            <person name="Adriaenssens E.M."/>
            <person name="Foster-Nyarko E."/>
            <person name="Jarju S."/>
            <person name="Secka A."/>
            <person name="Antonio M."/>
            <person name="Oren A."/>
            <person name="Chaudhuri R.R."/>
            <person name="La Ragione R."/>
            <person name="Hildebrand F."/>
            <person name="Pallen M.J."/>
        </authorList>
    </citation>
    <scope>NUCLEOTIDE SEQUENCE</scope>
    <source>
        <strain evidence="2">CHK180-15479</strain>
    </source>
</reference>
<dbReference type="Proteomes" id="UP000823910">
    <property type="component" value="Unassembled WGS sequence"/>
</dbReference>
<keyword evidence="1" id="KW-1133">Transmembrane helix</keyword>
<protein>
    <submittedName>
        <fullName evidence="2">Nucleoside recognition protein</fullName>
    </submittedName>
</protein>